<evidence type="ECO:0000313" key="2">
    <source>
        <dbReference type="Proteomes" id="UP000187209"/>
    </source>
</evidence>
<dbReference type="EMBL" id="MPUH01000150">
    <property type="protein sequence ID" value="OMJ88458.1"/>
    <property type="molecule type" value="Genomic_DNA"/>
</dbReference>
<gene>
    <name evidence="1" type="ORF">SteCoe_9586</name>
</gene>
<accession>A0A1R2CHI6</accession>
<keyword evidence="2" id="KW-1185">Reference proteome</keyword>
<reference evidence="1 2" key="1">
    <citation type="submission" date="2016-11" db="EMBL/GenBank/DDBJ databases">
        <title>The macronuclear genome of Stentor coeruleus: a giant cell with tiny introns.</title>
        <authorList>
            <person name="Slabodnick M."/>
            <person name="Ruby J.G."/>
            <person name="Reiff S.B."/>
            <person name="Swart E.C."/>
            <person name="Gosai S."/>
            <person name="Prabakaran S."/>
            <person name="Witkowska E."/>
            <person name="Larue G.E."/>
            <person name="Fisher S."/>
            <person name="Freeman R.M."/>
            <person name="Gunawardena J."/>
            <person name="Chu W."/>
            <person name="Stover N.A."/>
            <person name="Gregory B.D."/>
            <person name="Nowacki M."/>
            <person name="Derisi J."/>
            <person name="Roy S.W."/>
            <person name="Marshall W.F."/>
            <person name="Sood P."/>
        </authorList>
    </citation>
    <scope>NUCLEOTIDE SEQUENCE [LARGE SCALE GENOMIC DNA]</scope>
    <source>
        <strain evidence="1">WM001</strain>
    </source>
</reference>
<name>A0A1R2CHI6_9CILI</name>
<organism evidence="1 2">
    <name type="scientific">Stentor coeruleus</name>
    <dbReference type="NCBI Taxonomy" id="5963"/>
    <lineage>
        <taxon>Eukaryota</taxon>
        <taxon>Sar</taxon>
        <taxon>Alveolata</taxon>
        <taxon>Ciliophora</taxon>
        <taxon>Postciliodesmatophora</taxon>
        <taxon>Heterotrichea</taxon>
        <taxon>Heterotrichida</taxon>
        <taxon>Stentoridae</taxon>
        <taxon>Stentor</taxon>
    </lineage>
</organism>
<comment type="caution">
    <text evidence="1">The sequence shown here is derived from an EMBL/GenBank/DDBJ whole genome shotgun (WGS) entry which is preliminary data.</text>
</comment>
<dbReference type="Proteomes" id="UP000187209">
    <property type="component" value="Unassembled WGS sequence"/>
</dbReference>
<protein>
    <submittedName>
        <fullName evidence="1">Uncharacterized protein</fullName>
    </submittedName>
</protein>
<evidence type="ECO:0000313" key="1">
    <source>
        <dbReference type="EMBL" id="OMJ88458.1"/>
    </source>
</evidence>
<sequence>MQDLTGREIEAFNDQELDEITSKSNMGRAKNTQTESNFDIKNGDYSTCSSYATPKLVIAEITPECCPDNIKAHYFSSKGESKRPPNILKNFIDIPKKSHKRGKVPIVRQREEPKKEYFRIKLIRGHKRALRFVFLKEGFPKTTINKVNKNNQNQIDAWNIFQIFSLQNFDKLKTVSKTDNGPLTDGEANNIKRYGKNYKDVIKGEKTFNNKFCDEYFADQAVSMSFVYYSDVIFSNSIEELCAKFNFRCCVGTLYHNDQCKEKWESLSYYCKTQLVHIDDEIQENNEDIEMCDDEKYIIGNEDENKVEMEIEKSKKV</sequence>
<proteinExistence type="predicted"/>
<dbReference type="AlphaFoldDB" id="A0A1R2CHI6"/>